<dbReference type="OrthoDB" id="1738534at2759"/>
<dbReference type="InterPro" id="IPR043502">
    <property type="entry name" value="DNA/RNA_pol_sf"/>
</dbReference>
<accession>A0A371IG20</accession>
<gene>
    <name evidence="1" type="ORF">CR513_01007</name>
</gene>
<dbReference type="Gene3D" id="3.10.10.10">
    <property type="entry name" value="HIV Type 1 Reverse Transcriptase, subunit A, domain 1"/>
    <property type="match status" value="1"/>
</dbReference>
<dbReference type="EMBL" id="QJKJ01000160">
    <property type="protein sequence ID" value="RDY14001.1"/>
    <property type="molecule type" value="Genomic_DNA"/>
</dbReference>
<dbReference type="SUPFAM" id="SSF56672">
    <property type="entry name" value="DNA/RNA polymerases"/>
    <property type="match status" value="1"/>
</dbReference>
<name>A0A371IG20_MUCPR</name>
<evidence type="ECO:0000313" key="2">
    <source>
        <dbReference type="Proteomes" id="UP000257109"/>
    </source>
</evidence>
<feature type="non-terminal residue" evidence="1">
    <location>
        <position position="1"/>
    </location>
</feature>
<comment type="caution">
    <text evidence="1">The sequence shown here is derived from an EMBL/GenBank/DDBJ whole genome shotgun (WGS) entry which is preliminary data.</text>
</comment>
<protein>
    <submittedName>
        <fullName evidence="1">Uncharacterized protein</fullName>
    </submittedName>
</protein>
<organism evidence="1 2">
    <name type="scientific">Mucuna pruriens</name>
    <name type="common">Velvet bean</name>
    <name type="synonym">Dolichos pruriens</name>
    <dbReference type="NCBI Taxonomy" id="157652"/>
    <lineage>
        <taxon>Eukaryota</taxon>
        <taxon>Viridiplantae</taxon>
        <taxon>Streptophyta</taxon>
        <taxon>Embryophyta</taxon>
        <taxon>Tracheophyta</taxon>
        <taxon>Spermatophyta</taxon>
        <taxon>Magnoliopsida</taxon>
        <taxon>eudicotyledons</taxon>
        <taxon>Gunneridae</taxon>
        <taxon>Pentapetalae</taxon>
        <taxon>rosids</taxon>
        <taxon>fabids</taxon>
        <taxon>Fabales</taxon>
        <taxon>Fabaceae</taxon>
        <taxon>Papilionoideae</taxon>
        <taxon>50 kb inversion clade</taxon>
        <taxon>NPAAA clade</taxon>
        <taxon>indigoferoid/millettioid clade</taxon>
        <taxon>Phaseoleae</taxon>
        <taxon>Mucuna</taxon>
    </lineage>
</organism>
<keyword evidence="2" id="KW-1185">Reference proteome</keyword>
<dbReference type="AlphaFoldDB" id="A0A371IG20"/>
<proteinExistence type="predicted"/>
<evidence type="ECO:0000313" key="1">
    <source>
        <dbReference type="EMBL" id="RDY14001.1"/>
    </source>
</evidence>
<dbReference type="Proteomes" id="UP000257109">
    <property type="component" value="Unassembled WGS sequence"/>
</dbReference>
<sequence>MDVARNESGFQEKRIEVDDKGKLVAVNNQKGILGCDVILGMQWLKEYFGRMLWDCRHLKMEFMKDGKKVKLVSNKKPSIRAPKVYLLFVVSMTTKEVSNPISCRPYRYSQSQKDVIEEMVKESLEFGLVQPSSSPFAFSKYLIKKKDAN</sequence>
<reference evidence="1" key="1">
    <citation type="submission" date="2018-05" db="EMBL/GenBank/DDBJ databases">
        <title>Draft genome of Mucuna pruriens seed.</title>
        <authorList>
            <person name="Nnadi N.E."/>
            <person name="Vos R."/>
            <person name="Hasami M.H."/>
            <person name="Devisetty U.K."/>
            <person name="Aguiy J.C."/>
        </authorList>
    </citation>
    <scope>NUCLEOTIDE SEQUENCE [LARGE SCALE GENOMIC DNA]</scope>
    <source>
        <strain evidence="1">JCA_2017</strain>
    </source>
</reference>